<evidence type="ECO:0000313" key="2">
    <source>
        <dbReference type="EMBL" id="CEE00344.1"/>
    </source>
</evidence>
<dbReference type="PANTHER" id="PTHR10587">
    <property type="entry name" value="GLYCOSYL TRANSFERASE-RELATED"/>
    <property type="match status" value="1"/>
</dbReference>
<dbReference type="InterPro" id="IPR002509">
    <property type="entry name" value="NODB_dom"/>
</dbReference>
<dbReference type="KEGG" id="bthv:CQJ30_02890"/>
<keyword evidence="2" id="KW-0326">Glycosidase</keyword>
<proteinExistence type="predicted"/>
<name>A0A090KNY4_9BACI</name>
<keyword evidence="2" id="KW-0378">Hydrolase</keyword>
<evidence type="ECO:0000259" key="1">
    <source>
        <dbReference type="PROSITE" id="PS51677"/>
    </source>
</evidence>
<organism evidence="2 3">
    <name type="scientific">Caldibacillus thermoamylovorans</name>
    <dbReference type="NCBI Taxonomy" id="35841"/>
    <lineage>
        <taxon>Bacteria</taxon>
        <taxon>Bacillati</taxon>
        <taxon>Bacillota</taxon>
        <taxon>Bacilli</taxon>
        <taxon>Bacillales</taxon>
        <taxon>Bacillaceae</taxon>
        <taxon>Caldibacillus</taxon>
    </lineage>
</organism>
<dbReference type="InterPro" id="IPR050248">
    <property type="entry name" value="Polysacc_deacetylase_ArnD"/>
</dbReference>
<keyword evidence="3" id="KW-1185">Reference proteome</keyword>
<dbReference type="EMBL" id="CCRF01000015">
    <property type="protein sequence ID" value="CEE00344.1"/>
    <property type="molecule type" value="Genomic_DNA"/>
</dbReference>
<accession>A0A090KNY4</accession>
<protein>
    <submittedName>
        <fullName evidence="2">Xylanase/chitin deacetylase</fullName>
    </submittedName>
</protein>
<dbReference type="Pfam" id="PF01522">
    <property type="entry name" value="Polysacc_deac_1"/>
    <property type="match status" value="1"/>
</dbReference>
<dbReference type="GO" id="GO:0045493">
    <property type="term" value="P:xylan catabolic process"/>
    <property type="evidence" value="ECO:0007669"/>
    <property type="project" value="UniProtKB-KW"/>
</dbReference>
<dbReference type="GO" id="GO:0016798">
    <property type="term" value="F:hydrolase activity, acting on glycosyl bonds"/>
    <property type="evidence" value="ECO:0007669"/>
    <property type="project" value="UniProtKB-KW"/>
</dbReference>
<dbReference type="InterPro" id="IPR011330">
    <property type="entry name" value="Glyco_hydro/deAcase_b/a-brl"/>
</dbReference>
<keyword evidence="2" id="KW-0119">Carbohydrate metabolism</keyword>
<dbReference type="AlphaFoldDB" id="A0A090KNY4"/>
<dbReference type="GO" id="GO:0016810">
    <property type="term" value="F:hydrolase activity, acting on carbon-nitrogen (but not peptide) bonds"/>
    <property type="evidence" value="ECO:0007669"/>
    <property type="project" value="InterPro"/>
</dbReference>
<keyword evidence="2" id="KW-0624">Polysaccharide degradation</keyword>
<feature type="domain" description="NodB homology" evidence="1">
    <location>
        <begin position="12"/>
        <end position="193"/>
    </location>
</feature>
<reference evidence="2 3" key="1">
    <citation type="submission" date="2014-07" db="EMBL/GenBank/DDBJ databases">
        <authorList>
            <person name="Wibberg Daniel"/>
        </authorList>
    </citation>
    <scope>NUCLEOTIDE SEQUENCE [LARGE SCALE GENOMIC DNA]</scope>
</reference>
<sequence>MAIINEVKTNKKALAITFDDGPNPIYTPQVLEVLASVKAKATFFMIGEQIVKNLEIVKLVVAQGHEIGNHTFTHARLSDLSEEECIKEIQLNERLIERLVGRKPTTLRPPYFAFNEQVELLLSRMGYTAMGALNMDAIDWERPGTDFILEKSRNHVKNGSILIFHDGYGDRSQTIEAVRQLVPELVFQGYKLVTVSELLKIGQE</sequence>
<dbReference type="Proteomes" id="UP000040576">
    <property type="component" value="Unassembled WGS sequence"/>
</dbReference>
<keyword evidence="2" id="KW-0858">Xylan degradation</keyword>
<dbReference type="SUPFAM" id="SSF88713">
    <property type="entry name" value="Glycoside hydrolase/deacetylase"/>
    <property type="match status" value="1"/>
</dbReference>
<gene>
    <name evidence="2" type="ORF">BT1A1_0484</name>
</gene>
<dbReference type="RefSeq" id="WP_034767719.1">
    <property type="nucleotide sequence ID" value="NZ_CCRF01000015.1"/>
</dbReference>
<dbReference type="PROSITE" id="PS51677">
    <property type="entry name" value="NODB"/>
    <property type="match status" value="1"/>
</dbReference>
<dbReference type="Gene3D" id="3.20.20.370">
    <property type="entry name" value="Glycoside hydrolase/deacetylase"/>
    <property type="match status" value="1"/>
</dbReference>
<evidence type="ECO:0000313" key="3">
    <source>
        <dbReference type="Proteomes" id="UP000040576"/>
    </source>
</evidence>